<dbReference type="Proteomes" id="UP000014760">
    <property type="component" value="Unassembled WGS sequence"/>
</dbReference>
<reference evidence="4" key="1">
    <citation type="submission" date="2012-12" db="EMBL/GenBank/DDBJ databases">
        <authorList>
            <person name="Hellsten U."/>
            <person name="Grimwood J."/>
            <person name="Chapman J.A."/>
            <person name="Shapiro H."/>
            <person name="Aerts A."/>
            <person name="Otillar R.P."/>
            <person name="Terry A.Y."/>
            <person name="Boore J.L."/>
            <person name="Simakov O."/>
            <person name="Marletaz F."/>
            <person name="Cho S.-J."/>
            <person name="Edsinger-Gonzales E."/>
            <person name="Havlak P."/>
            <person name="Kuo D.-H."/>
            <person name="Larsson T."/>
            <person name="Lv J."/>
            <person name="Arendt D."/>
            <person name="Savage R."/>
            <person name="Osoegawa K."/>
            <person name="de Jong P."/>
            <person name="Lindberg D.R."/>
            <person name="Seaver E.C."/>
            <person name="Weisblat D.A."/>
            <person name="Putnam N.H."/>
            <person name="Grigoriev I.V."/>
            <person name="Rokhsar D.S."/>
        </authorList>
    </citation>
    <scope>NUCLEOTIDE SEQUENCE</scope>
    <source>
        <strain evidence="4">I ESC-2004</strain>
    </source>
</reference>
<evidence type="ECO:0000259" key="1">
    <source>
        <dbReference type="Pfam" id="PF20231"/>
    </source>
</evidence>
<dbReference type="Pfam" id="PF20231">
    <property type="entry name" value="DUF6589"/>
    <property type="match status" value="1"/>
</dbReference>
<sequence>MDQLQKKNKTPKNANVAVFGDGLSVERMRDAKRLRCFALTATERLEQLFESPQEFHKSGVRMEEVFDEYMCMTSVCDRGTLFHLKQYLRKRSMSADVMSHFPADWDFLEEGLCNSCQDVHALSFCSGAAGCLWKHRGGAGCGANQASHTDRGLGVPALSERGCCHNDFRCQCYPQASQEKNTAPEPAAECSVLQPRLWLLPRLLRQAQISNPQETGFAAQSAHVVRRTSTVVAVKRARRLKWWNASSKKSATTGDGFILHVGRTCKANCLRSGYCSEDCRQKADKLRTYSLLLTQEGLRNLANKRWGAGRGWTAHDCVLAQRHD</sequence>
<dbReference type="HOGENOM" id="CLU_858543_0_0_1"/>
<feature type="domain" description="DUF6589" evidence="1">
    <location>
        <begin position="2"/>
        <end position="92"/>
    </location>
</feature>
<keyword evidence="4" id="KW-1185">Reference proteome</keyword>
<protein>
    <recommendedName>
        <fullName evidence="1">DUF6589 domain-containing protein</fullName>
    </recommendedName>
</protein>
<accession>R7V3Z6</accession>
<dbReference type="InterPro" id="IPR046496">
    <property type="entry name" value="DUF6589"/>
</dbReference>
<dbReference type="OrthoDB" id="6146693at2759"/>
<evidence type="ECO:0000313" key="4">
    <source>
        <dbReference type="Proteomes" id="UP000014760"/>
    </source>
</evidence>
<gene>
    <name evidence="2" type="ORF">CAPTEDRAFT_218278</name>
</gene>
<name>R7V3Z6_CAPTE</name>
<proteinExistence type="predicted"/>
<dbReference type="EMBL" id="AMQN01005101">
    <property type="status" value="NOT_ANNOTATED_CDS"/>
    <property type="molecule type" value="Genomic_DNA"/>
</dbReference>
<reference evidence="3" key="3">
    <citation type="submission" date="2015-06" db="UniProtKB">
        <authorList>
            <consortium name="EnsemblMetazoa"/>
        </authorList>
    </citation>
    <scope>IDENTIFICATION</scope>
</reference>
<reference evidence="2 4" key="2">
    <citation type="journal article" date="2013" name="Nature">
        <title>Insights into bilaterian evolution from three spiralian genomes.</title>
        <authorList>
            <person name="Simakov O."/>
            <person name="Marletaz F."/>
            <person name="Cho S.J."/>
            <person name="Edsinger-Gonzales E."/>
            <person name="Havlak P."/>
            <person name="Hellsten U."/>
            <person name="Kuo D.H."/>
            <person name="Larsson T."/>
            <person name="Lv J."/>
            <person name="Arendt D."/>
            <person name="Savage R."/>
            <person name="Osoegawa K."/>
            <person name="de Jong P."/>
            <person name="Grimwood J."/>
            <person name="Chapman J.A."/>
            <person name="Shapiro H."/>
            <person name="Aerts A."/>
            <person name="Otillar R.P."/>
            <person name="Terry A.Y."/>
            <person name="Boore J.L."/>
            <person name="Grigoriev I.V."/>
            <person name="Lindberg D.R."/>
            <person name="Seaver E.C."/>
            <person name="Weisblat D.A."/>
            <person name="Putnam N.H."/>
            <person name="Rokhsar D.S."/>
        </authorList>
    </citation>
    <scope>NUCLEOTIDE SEQUENCE</scope>
    <source>
        <strain evidence="2 4">I ESC-2004</strain>
    </source>
</reference>
<dbReference type="EMBL" id="KB295123">
    <property type="protein sequence ID" value="ELU13578.1"/>
    <property type="molecule type" value="Genomic_DNA"/>
</dbReference>
<evidence type="ECO:0000313" key="2">
    <source>
        <dbReference type="EMBL" id="ELU13578.1"/>
    </source>
</evidence>
<dbReference type="EnsemblMetazoa" id="CapteT218278">
    <property type="protein sequence ID" value="CapteP218278"/>
    <property type="gene ID" value="CapteG218278"/>
</dbReference>
<dbReference type="AlphaFoldDB" id="R7V3Z6"/>
<evidence type="ECO:0000313" key="3">
    <source>
        <dbReference type="EnsemblMetazoa" id="CapteP218278"/>
    </source>
</evidence>
<organism evidence="2">
    <name type="scientific">Capitella teleta</name>
    <name type="common">Polychaete worm</name>
    <dbReference type="NCBI Taxonomy" id="283909"/>
    <lineage>
        <taxon>Eukaryota</taxon>
        <taxon>Metazoa</taxon>
        <taxon>Spiralia</taxon>
        <taxon>Lophotrochozoa</taxon>
        <taxon>Annelida</taxon>
        <taxon>Polychaeta</taxon>
        <taxon>Sedentaria</taxon>
        <taxon>Scolecida</taxon>
        <taxon>Capitellidae</taxon>
        <taxon>Capitella</taxon>
    </lineage>
</organism>